<evidence type="ECO:0000313" key="1">
    <source>
        <dbReference type="EMBL" id="KJH50527.1"/>
    </source>
</evidence>
<evidence type="ECO:0000313" key="2">
    <source>
        <dbReference type="Proteomes" id="UP000053766"/>
    </source>
</evidence>
<accession>A0A0D8Y2X2</accession>
<dbReference type="EMBL" id="KN716203">
    <property type="protein sequence ID" value="KJH50527.1"/>
    <property type="molecule type" value="Genomic_DNA"/>
</dbReference>
<dbReference type="AlphaFoldDB" id="A0A0D8Y2X2"/>
<organism evidence="1 2">
    <name type="scientific">Dictyocaulus viviparus</name>
    <name type="common">Bovine lungworm</name>
    <dbReference type="NCBI Taxonomy" id="29172"/>
    <lineage>
        <taxon>Eukaryota</taxon>
        <taxon>Metazoa</taxon>
        <taxon>Ecdysozoa</taxon>
        <taxon>Nematoda</taxon>
        <taxon>Chromadorea</taxon>
        <taxon>Rhabditida</taxon>
        <taxon>Rhabditina</taxon>
        <taxon>Rhabditomorpha</taxon>
        <taxon>Strongyloidea</taxon>
        <taxon>Metastrongylidae</taxon>
        <taxon>Dictyocaulus</taxon>
    </lineage>
</organism>
<proteinExistence type="predicted"/>
<reference evidence="1 2" key="1">
    <citation type="submission" date="2013-11" db="EMBL/GenBank/DDBJ databases">
        <title>Draft genome of the bovine lungworm Dictyocaulus viviparus.</title>
        <authorList>
            <person name="Mitreva M."/>
        </authorList>
    </citation>
    <scope>NUCLEOTIDE SEQUENCE [LARGE SCALE GENOMIC DNA]</scope>
    <source>
        <strain evidence="1 2">HannoverDv2000</strain>
    </source>
</reference>
<reference evidence="2" key="2">
    <citation type="journal article" date="2016" name="Sci. Rep.">
        <title>Dictyocaulus viviparus genome, variome and transcriptome elucidate lungworm biology and support future intervention.</title>
        <authorList>
            <person name="McNulty S.N."/>
            <person name="Strube C."/>
            <person name="Rosa B.A."/>
            <person name="Martin J.C."/>
            <person name="Tyagi R."/>
            <person name="Choi Y.J."/>
            <person name="Wang Q."/>
            <person name="Hallsworth Pepin K."/>
            <person name="Zhang X."/>
            <person name="Ozersky P."/>
            <person name="Wilson R.K."/>
            <person name="Sternberg P.W."/>
            <person name="Gasser R.B."/>
            <person name="Mitreva M."/>
        </authorList>
    </citation>
    <scope>NUCLEOTIDE SEQUENCE [LARGE SCALE GENOMIC DNA]</scope>
    <source>
        <strain evidence="2">HannoverDv2000</strain>
    </source>
</reference>
<sequence>MLSRFLENLRMTDDVSRLFGEVIIDTTQNANSALVRAVRRFVSDAPVMNINGVSSDENTIGVRVYEPFEITRFVKIISSASYNENSLSTVRALLRNAKIVEINEAQSHLAERALNAWRHGANNSLPQLHEVIAAIVPGRSVITQAESLIC</sequence>
<name>A0A0D8Y2X2_DICVI</name>
<protein>
    <submittedName>
        <fullName evidence="1">Uncharacterized protein</fullName>
    </submittedName>
</protein>
<gene>
    <name evidence="1" type="ORF">DICVIV_03291</name>
</gene>
<keyword evidence="2" id="KW-1185">Reference proteome</keyword>
<dbReference type="OrthoDB" id="5794598at2759"/>
<dbReference type="Proteomes" id="UP000053766">
    <property type="component" value="Unassembled WGS sequence"/>
</dbReference>